<evidence type="ECO:0000259" key="1">
    <source>
        <dbReference type="Pfam" id="PF13380"/>
    </source>
</evidence>
<dbReference type="Proteomes" id="UP001597319">
    <property type="component" value="Unassembled WGS sequence"/>
</dbReference>
<feature type="domain" description="CoA-binding" evidence="1">
    <location>
        <begin position="3"/>
        <end position="114"/>
    </location>
</feature>
<dbReference type="Gene3D" id="3.40.50.720">
    <property type="entry name" value="NAD(P)-binding Rossmann-like Domain"/>
    <property type="match status" value="1"/>
</dbReference>
<dbReference type="InterPro" id="IPR003781">
    <property type="entry name" value="CoA-bd"/>
</dbReference>
<dbReference type="RefSeq" id="WP_378289608.1">
    <property type="nucleotide sequence ID" value="NZ_JBHULE010000002.1"/>
</dbReference>
<name>A0ABW5LCU2_9FLAO</name>
<reference evidence="3" key="1">
    <citation type="journal article" date="2019" name="Int. J. Syst. Evol. Microbiol.">
        <title>The Global Catalogue of Microorganisms (GCM) 10K type strain sequencing project: providing services to taxonomists for standard genome sequencing and annotation.</title>
        <authorList>
            <consortium name="The Broad Institute Genomics Platform"/>
            <consortium name="The Broad Institute Genome Sequencing Center for Infectious Disease"/>
            <person name="Wu L."/>
            <person name="Ma J."/>
        </authorList>
    </citation>
    <scope>NUCLEOTIDE SEQUENCE [LARGE SCALE GENOMIC DNA]</scope>
    <source>
        <strain evidence="3">KCTC 52274</strain>
    </source>
</reference>
<dbReference type="Pfam" id="PF13380">
    <property type="entry name" value="CoA_binding_2"/>
    <property type="match status" value="1"/>
</dbReference>
<gene>
    <name evidence="2" type="ORF">ACFSR1_03335</name>
</gene>
<protein>
    <submittedName>
        <fullName evidence="2">CoA-binding protein</fullName>
    </submittedName>
</protein>
<accession>A0ABW5LCU2</accession>
<proteinExistence type="predicted"/>
<dbReference type="InterPro" id="IPR036291">
    <property type="entry name" value="NAD(P)-bd_dom_sf"/>
</dbReference>
<organism evidence="2 3">
    <name type="scientific">Aquimarina rubra</name>
    <dbReference type="NCBI Taxonomy" id="1920033"/>
    <lineage>
        <taxon>Bacteria</taxon>
        <taxon>Pseudomonadati</taxon>
        <taxon>Bacteroidota</taxon>
        <taxon>Flavobacteriia</taxon>
        <taxon>Flavobacteriales</taxon>
        <taxon>Flavobacteriaceae</taxon>
        <taxon>Aquimarina</taxon>
    </lineage>
</organism>
<keyword evidence="3" id="KW-1185">Reference proteome</keyword>
<evidence type="ECO:0000313" key="3">
    <source>
        <dbReference type="Proteomes" id="UP001597319"/>
    </source>
</evidence>
<dbReference type="SUPFAM" id="SSF51735">
    <property type="entry name" value="NAD(P)-binding Rossmann-fold domains"/>
    <property type="match status" value="1"/>
</dbReference>
<evidence type="ECO:0000313" key="2">
    <source>
        <dbReference type="EMBL" id="MFD2561689.1"/>
    </source>
</evidence>
<comment type="caution">
    <text evidence="2">The sequence shown here is derived from an EMBL/GenBank/DDBJ whole genome shotgun (WGS) entry which is preliminary data.</text>
</comment>
<sequence length="120" mass="13658">MSKKTLVLGASLKSNRYSNLVIHRLVNHQQNVVAIGLREGEVSGIRIETALIDFDNVDTITLYLNPMRQQQYYEYIVSLQPKRVIFNPGTENSELYQILSRANIKAEVACTLVLLSTNQY</sequence>
<dbReference type="EMBL" id="JBHULE010000002">
    <property type="protein sequence ID" value="MFD2561689.1"/>
    <property type="molecule type" value="Genomic_DNA"/>
</dbReference>